<proteinExistence type="predicted"/>
<gene>
    <name evidence="1" type="ORF">LOK49_LG02G02624</name>
</gene>
<accession>A0ACC0IN15</accession>
<evidence type="ECO:0000313" key="2">
    <source>
        <dbReference type="Proteomes" id="UP001060215"/>
    </source>
</evidence>
<dbReference type="Proteomes" id="UP001060215">
    <property type="component" value="Chromosome 3"/>
</dbReference>
<keyword evidence="2" id="KW-1185">Reference proteome</keyword>
<protein>
    <submittedName>
        <fullName evidence="1">Uncharacterized protein</fullName>
    </submittedName>
</protein>
<dbReference type="EMBL" id="CM045760">
    <property type="protein sequence ID" value="KAI8025236.1"/>
    <property type="molecule type" value="Genomic_DNA"/>
</dbReference>
<sequence length="228" mass="25713">MALRFWIAETIAIVGAASGAVGAAAGVAQAASQAKPIFWDPPMDKVEEIHDALNAAIHAFSSIRKDFMNEVKRNKMKAPSETYIEWINRVVEIEKQVKFSADEYGKHSKEESSFWFPSSLYSKEEMIKMYKEVTNLLNEGNQIRNKILVDQPPEIVVERKAPDINKFKTLRKPLEQILDLLEKDNVKGIRIHGTVGIGKTTIMLNLNKHEQVAKKFDSHMAHGIKRGG</sequence>
<name>A0ACC0IN15_9ERIC</name>
<comment type="caution">
    <text evidence="1">The sequence shown here is derived from an EMBL/GenBank/DDBJ whole genome shotgun (WGS) entry which is preliminary data.</text>
</comment>
<reference evidence="1 2" key="1">
    <citation type="journal article" date="2022" name="Plant J.">
        <title>Chromosome-level genome of Camellia lanceoleosa provides a valuable resource for understanding genome evolution and self-incompatibility.</title>
        <authorList>
            <person name="Gong W."/>
            <person name="Xiao S."/>
            <person name="Wang L."/>
            <person name="Liao Z."/>
            <person name="Chang Y."/>
            <person name="Mo W."/>
            <person name="Hu G."/>
            <person name="Li W."/>
            <person name="Zhao G."/>
            <person name="Zhu H."/>
            <person name="Hu X."/>
            <person name="Ji K."/>
            <person name="Xiang X."/>
            <person name="Song Q."/>
            <person name="Yuan D."/>
            <person name="Jin S."/>
            <person name="Zhang L."/>
        </authorList>
    </citation>
    <scope>NUCLEOTIDE SEQUENCE [LARGE SCALE GENOMIC DNA]</scope>
    <source>
        <strain evidence="1">SQ_2022a</strain>
    </source>
</reference>
<evidence type="ECO:0000313" key="1">
    <source>
        <dbReference type="EMBL" id="KAI8025236.1"/>
    </source>
</evidence>
<organism evidence="1 2">
    <name type="scientific">Camellia lanceoleosa</name>
    <dbReference type="NCBI Taxonomy" id="1840588"/>
    <lineage>
        <taxon>Eukaryota</taxon>
        <taxon>Viridiplantae</taxon>
        <taxon>Streptophyta</taxon>
        <taxon>Embryophyta</taxon>
        <taxon>Tracheophyta</taxon>
        <taxon>Spermatophyta</taxon>
        <taxon>Magnoliopsida</taxon>
        <taxon>eudicotyledons</taxon>
        <taxon>Gunneridae</taxon>
        <taxon>Pentapetalae</taxon>
        <taxon>asterids</taxon>
        <taxon>Ericales</taxon>
        <taxon>Theaceae</taxon>
        <taxon>Camellia</taxon>
    </lineage>
</organism>